<proteinExistence type="predicted"/>
<keyword evidence="3" id="KW-1185">Reference proteome</keyword>
<feature type="transmembrane region" description="Helical" evidence="1">
    <location>
        <begin position="12"/>
        <end position="29"/>
    </location>
</feature>
<protein>
    <submittedName>
        <fullName evidence="2">Uncharacterized protein</fullName>
    </submittedName>
</protein>
<gene>
    <name evidence="2" type="ORF">E5356_05110</name>
</gene>
<keyword evidence="1" id="KW-1133">Transmembrane helix</keyword>
<evidence type="ECO:0000313" key="2">
    <source>
        <dbReference type="EMBL" id="TGY07108.1"/>
    </source>
</evidence>
<feature type="transmembrane region" description="Helical" evidence="1">
    <location>
        <begin position="35"/>
        <end position="60"/>
    </location>
</feature>
<evidence type="ECO:0000256" key="1">
    <source>
        <dbReference type="SAM" id="Phobius"/>
    </source>
</evidence>
<keyword evidence="1" id="KW-0472">Membrane</keyword>
<organism evidence="2 3">
    <name type="scientific">Bacteroides acidifaciens</name>
    <dbReference type="NCBI Taxonomy" id="85831"/>
    <lineage>
        <taxon>Bacteria</taxon>
        <taxon>Pseudomonadati</taxon>
        <taxon>Bacteroidota</taxon>
        <taxon>Bacteroidia</taxon>
        <taxon>Bacteroidales</taxon>
        <taxon>Bacteroidaceae</taxon>
        <taxon>Bacteroides</taxon>
    </lineage>
</organism>
<sequence length="79" mass="9202">MAKKIISNYRYWLLLIIGFVATIGTFSVPEDGLPLLSWLWVLISTKVIGLGAFYLFYVLVERWEKRGTIPELTQFTKEF</sequence>
<reference evidence="2 3" key="1">
    <citation type="submission" date="2019-04" db="EMBL/GenBank/DDBJ databases">
        <title>Microbes associate with the intestines of laboratory mice.</title>
        <authorList>
            <person name="Navarre W."/>
            <person name="Wong E."/>
            <person name="Huang K."/>
            <person name="Tropini C."/>
            <person name="Ng K."/>
            <person name="Yu B."/>
        </authorList>
    </citation>
    <scope>NUCLEOTIDE SEQUENCE [LARGE SCALE GENOMIC DNA]</scope>
    <source>
        <strain evidence="2 3">NM70_E10</strain>
    </source>
</reference>
<keyword evidence="1" id="KW-0812">Transmembrane</keyword>
<name>A0A4S2AZM4_9BACE</name>
<comment type="caution">
    <text evidence="2">The sequence shown here is derived from an EMBL/GenBank/DDBJ whole genome shotgun (WGS) entry which is preliminary data.</text>
</comment>
<dbReference type="Proteomes" id="UP000305751">
    <property type="component" value="Unassembled WGS sequence"/>
</dbReference>
<accession>A0A4S2AZM4</accession>
<dbReference type="AlphaFoldDB" id="A0A4S2AZM4"/>
<dbReference type="RefSeq" id="WP_136013778.1">
    <property type="nucleotide sequence ID" value="NZ_SRZA01000008.1"/>
</dbReference>
<evidence type="ECO:0000313" key="3">
    <source>
        <dbReference type="Proteomes" id="UP000305751"/>
    </source>
</evidence>
<dbReference type="EMBL" id="SRZA01000008">
    <property type="protein sequence ID" value="TGY07108.1"/>
    <property type="molecule type" value="Genomic_DNA"/>
</dbReference>